<dbReference type="AlphaFoldDB" id="L0DBJ0"/>
<dbReference type="Gene3D" id="3.40.1360.10">
    <property type="match status" value="1"/>
</dbReference>
<evidence type="ECO:0000313" key="3">
    <source>
        <dbReference type="Proteomes" id="UP000010798"/>
    </source>
</evidence>
<sequence>MSSQYTLPGTHEQGVAPPKSTKSQWYPSLQSATRSILRRIRRQTRDDSWAVTRGYVYRDAAGTPIYVVLRLGNRAGAKSYRPLHRANYGWHDCDPVGLLPLYNLPILATSRHIYIVEGEKCADTVADLGYQSTTSAHGAHAAGRSDWSPLAGRDVVILPDADTAGEHYMASVIRLLGQLDPVPRVRIIRMADLVVGDVPPGSDVADLVSRIWETGQDLSGFARHLQDVADSAPIVDLDGPQVDLLWRPSVAGDCQAKGVAGSQSSRYQHSYRRKSTGKRRDIFGEVLQYLEKINASVQHDDGSSNLWKVAYYCGPGYDIPEETFVNILLRYWNPYCSPPWSVWEIRRTVARAYERQTRRGWRL</sequence>
<evidence type="ECO:0008006" key="4">
    <source>
        <dbReference type="Google" id="ProtNLM"/>
    </source>
</evidence>
<dbReference type="KEGG" id="saci:Sinac_1638"/>
<dbReference type="eggNOG" id="COG3378">
    <property type="taxonomic scope" value="Bacteria"/>
</dbReference>
<keyword evidence="3" id="KW-1185">Reference proteome</keyword>
<name>L0DBJ0_SINAD</name>
<organism evidence="2 3">
    <name type="scientific">Singulisphaera acidiphila (strain ATCC BAA-1392 / DSM 18658 / VKM B-2454 / MOB10)</name>
    <dbReference type="NCBI Taxonomy" id="886293"/>
    <lineage>
        <taxon>Bacteria</taxon>
        <taxon>Pseudomonadati</taxon>
        <taxon>Planctomycetota</taxon>
        <taxon>Planctomycetia</taxon>
        <taxon>Isosphaerales</taxon>
        <taxon>Isosphaeraceae</taxon>
        <taxon>Singulisphaera</taxon>
    </lineage>
</organism>
<dbReference type="Proteomes" id="UP000010798">
    <property type="component" value="Chromosome"/>
</dbReference>
<reference evidence="2 3" key="1">
    <citation type="submission" date="2012-02" db="EMBL/GenBank/DDBJ databases">
        <title>Complete sequence of chromosome of Singulisphaera acidiphila DSM 18658.</title>
        <authorList>
            <consortium name="US DOE Joint Genome Institute (JGI-PGF)"/>
            <person name="Lucas S."/>
            <person name="Copeland A."/>
            <person name="Lapidus A."/>
            <person name="Glavina del Rio T."/>
            <person name="Dalin E."/>
            <person name="Tice H."/>
            <person name="Bruce D."/>
            <person name="Goodwin L."/>
            <person name="Pitluck S."/>
            <person name="Peters L."/>
            <person name="Ovchinnikova G."/>
            <person name="Chertkov O."/>
            <person name="Kyrpides N."/>
            <person name="Mavromatis K."/>
            <person name="Ivanova N."/>
            <person name="Brettin T."/>
            <person name="Detter J.C."/>
            <person name="Han C."/>
            <person name="Larimer F."/>
            <person name="Land M."/>
            <person name="Hauser L."/>
            <person name="Markowitz V."/>
            <person name="Cheng J.-F."/>
            <person name="Hugenholtz P."/>
            <person name="Woyke T."/>
            <person name="Wu D."/>
            <person name="Tindall B."/>
            <person name="Pomrenke H."/>
            <person name="Brambilla E."/>
            <person name="Klenk H.-P."/>
            <person name="Eisen J.A."/>
        </authorList>
    </citation>
    <scope>NUCLEOTIDE SEQUENCE [LARGE SCALE GENOMIC DNA]</scope>
    <source>
        <strain evidence="3">ATCC BAA-1392 / DSM 18658 / VKM B-2454 / MOB10</strain>
    </source>
</reference>
<dbReference type="STRING" id="886293.Sinac_1638"/>
<evidence type="ECO:0000313" key="2">
    <source>
        <dbReference type="EMBL" id="AGA26016.1"/>
    </source>
</evidence>
<dbReference type="InterPro" id="IPR034154">
    <property type="entry name" value="TOPRIM_DnaG/twinkle"/>
</dbReference>
<feature type="region of interest" description="Disordered" evidence="1">
    <location>
        <begin position="1"/>
        <end position="25"/>
    </location>
</feature>
<accession>L0DBJ0</accession>
<evidence type="ECO:0000256" key="1">
    <source>
        <dbReference type="SAM" id="MobiDB-lite"/>
    </source>
</evidence>
<gene>
    <name evidence="2" type="ordered locus">Sinac_1638</name>
</gene>
<proteinExistence type="predicted"/>
<dbReference type="HOGENOM" id="CLU_762680_0_0_0"/>
<dbReference type="RefSeq" id="WP_015245186.1">
    <property type="nucleotide sequence ID" value="NC_019892.1"/>
</dbReference>
<dbReference type="EMBL" id="CP003364">
    <property type="protein sequence ID" value="AGA26016.1"/>
    <property type="molecule type" value="Genomic_DNA"/>
</dbReference>
<protein>
    <recommendedName>
        <fullName evidence="4">Toprim domain-containing protein</fullName>
    </recommendedName>
</protein>
<dbReference type="CDD" id="cd01029">
    <property type="entry name" value="TOPRIM_primases"/>
    <property type="match status" value="1"/>
</dbReference>